<evidence type="ECO:0000313" key="13">
    <source>
        <dbReference type="Proteomes" id="UP001219355"/>
    </source>
</evidence>
<comment type="catalytic activity">
    <reaction evidence="8">
        <text>L-seryl-[protein] + ATP = O-phospho-L-seryl-[protein] + ADP + H(+)</text>
        <dbReference type="Rhea" id="RHEA:17989"/>
        <dbReference type="Rhea" id="RHEA-COMP:9863"/>
        <dbReference type="Rhea" id="RHEA-COMP:11604"/>
        <dbReference type="ChEBI" id="CHEBI:15378"/>
        <dbReference type="ChEBI" id="CHEBI:29999"/>
        <dbReference type="ChEBI" id="CHEBI:30616"/>
        <dbReference type="ChEBI" id="CHEBI:83421"/>
        <dbReference type="ChEBI" id="CHEBI:456216"/>
        <dbReference type="EC" id="2.7.11.1"/>
    </reaction>
</comment>
<keyword evidence="3" id="KW-0808">Transferase</keyword>
<dbReference type="GO" id="GO:0005524">
    <property type="term" value="F:ATP binding"/>
    <property type="evidence" value="ECO:0007669"/>
    <property type="project" value="UniProtKB-UniRule"/>
</dbReference>
<dbReference type="GO" id="GO:0050684">
    <property type="term" value="P:regulation of mRNA processing"/>
    <property type="evidence" value="ECO:0007669"/>
    <property type="project" value="TreeGrafter"/>
</dbReference>
<evidence type="ECO:0000256" key="10">
    <source>
        <dbReference type="SAM" id="MobiDB-lite"/>
    </source>
</evidence>
<dbReference type="EMBL" id="CP120627">
    <property type="protein sequence ID" value="WEW55212.1"/>
    <property type="molecule type" value="Genomic_DNA"/>
</dbReference>
<dbReference type="PANTHER" id="PTHR47634:SF9">
    <property type="entry name" value="PROTEIN KINASE DOMAIN-CONTAINING PROTEIN-RELATED"/>
    <property type="match status" value="1"/>
</dbReference>
<evidence type="ECO:0000256" key="1">
    <source>
        <dbReference type="ARBA" id="ARBA00012513"/>
    </source>
</evidence>
<dbReference type="SUPFAM" id="SSF56112">
    <property type="entry name" value="Protein kinase-like (PK-like)"/>
    <property type="match status" value="1"/>
</dbReference>
<dbReference type="InterPro" id="IPR011009">
    <property type="entry name" value="Kinase-like_dom_sf"/>
</dbReference>
<dbReference type="Pfam" id="PF00069">
    <property type="entry name" value="Pkinase"/>
    <property type="match status" value="1"/>
</dbReference>
<accession>A0AAF0IFU5</accession>
<sequence length="398" mass="45329">MSLTAGSLLYTLSSCRIQRIGPHPRIFRFASPWRASSSRIPRAFPTTGFELIKTSTPIDEETLPTYYPEKYYPLQLGEVLGERYQTLGKLGFGTTSTVWLGRDLQTDAYVALKLYVTGAKRDRELNVYMHMQAAAAATNHPGRTYIRKLLYHFQVKGPHGDHLCLVHEPLGLSLSQISDYFPEKKLDLEIIRPSLRQILIGLDFLHRTTNLILSVDRPEIFPAFEEAQISHPVPRKVLDDNRTIYTTRPLDLSDGLPLICDFGEARFFDEAGIEKDVMPDVYKAPEVILQMGWDCKIDIWNVAMVVWHLLMGEPLFKGRSLCGTFQDDRVHMAEMVALMGHPPLEFSQRSHMSRALWNEDGESSPNDGHIAKKQKRRTDTAFWRQEVGKESPQSPTSV</sequence>
<dbReference type="Gene3D" id="1.10.510.10">
    <property type="entry name" value="Transferase(Phosphotransferase) domain 1"/>
    <property type="match status" value="1"/>
</dbReference>
<evidence type="ECO:0000256" key="6">
    <source>
        <dbReference type="ARBA" id="ARBA00022840"/>
    </source>
</evidence>
<dbReference type="PROSITE" id="PS50011">
    <property type="entry name" value="PROTEIN_KINASE_DOM"/>
    <property type="match status" value="1"/>
</dbReference>
<dbReference type="GO" id="GO:0004674">
    <property type="term" value="F:protein serine/threonine kinase activity"/>
    <property type="evidence" value="ECO:0007669"/>
    <property type="project" value="UniProtKB-KW"/>
</dbReference>
<dbReference type="PROSITE" id="PS00107">
    <property type="entry name" value="PROTEIN_KINASE_ATP"/>
    <property type="match status" value="1"/>
</dbReference>
<evidence type="ECO:0000256" key="5">
    <source>
        <dbReference type="ARBA" id="ARBA00022777"/>
    </source>
</evidence>
<evidence type="ECO:0000256" key="8">
    <source>
        <dbReference type="ARBA" id="ARBA00048679"/>
    </source>
</evidence>
<dbReference type="InterPro" id="IPR051334">
    <property type="entry name" value="SRPK"/>
</dbReference>
<proteinExistence type="predicted"/>
<dbReference type="EC" id="2.7.11.1" evidence="1"/>
<evidence type="ECO:0000313" key="12">
    <source>
        <dbReference type="EMBL" id="WEW55212.1"/>
    </source>
</evidence>
<evidence type="ECO:0000256" key="2">
    <source>
        <dbReference type="ARBA" id="ARBA00022527"/>
    </source>
</evidence>
<comment type="catalytic activity">
    <reaction evidence="7">
        <text>L-threonyl-[protein] + ATP = O-phospho-L-threonyl-[protein] + ADP + H(+)</text>
        <dbReference type="Rhea" id="RHEA:46608"/>
        <dbReference type="Rhea" id="RHEA-COMP:11060"/>
        <dbReference type="Rhea" id="RHEA-COMP:11605"/>
        <dbReference type="ChEBI" id="CHEBI:15378"/>
        <dbReference type="ChEBI" id="CHEBI:30013"/>
        <dbReference type="ChEBI" id="CHEBI:30616"/>
        <dbReference type="ChEBI" id="CHEBI:61977"/>
        <dbReference type="ChEBI" id="CHEBI:456216"/>
        <dbReference type="EC" id="2.7.11.1"/>
    </reaction>
</comment>
<keyword evidence="6 9" id="KW-0067">ATP-binding</keyword>
<dbReference type="GO" id="GO:0000245">
    <property type="term" value="P:spliceosomal complex assembly"/>
    <property type="evidence" value="ECO:0007669"/>
    <property type="project" value="TreeGrafter"/>
</dbReference>
<evidence type="ECO:0000256" key="4">
    <source>
        <dbReference type="ARBA" id="ARBA00022741"/>
    </source>
</evidence>
<evidence type="ECO:0000256" key="9">
    <source>
        <dbReference type="PROSITE-ProRule" id="PRU10141"/>
    </source>
</evidence>
<gene>
    <name evidence="12" type="ORF">PRK78_000641</name>
</gene>
<feature type="binding site" evidence="9">
    <location>
        <position position="113"/>
    </location>
    <ligand>
        <name>ATP</name>
        <dbReference type="ChEBI" id="CHEBI:30616"/>
    </ligand>
</feature>
<name>A0AAF0IFU5_9EURO</name>
<evidence type="ECO:0000256" key="7">
    <source>
        <dbReference type="ARBA" id="ARBA00047899"/>
    </source>
</evidence>
<reference evidence="12" key="1">
    <citation type="submission" date="2023-03" db="EMBL/GenBank/DDBJ databases">
        <title>Emydomyces testavorans Genome Sequence.</title>
        <authorList>
            <person name="Hoyer L."/>
        </authorList>
    </citation>
    <scope>NUCLEOTIDE SEQUENCE</scope>
    <source>
        <strain evidence="12">16-2883</strain>
    </source>
</reference>
<dbReference type="AlphaFoldDB" id="A0AAF0IFU5"/>
<dbReference type="InterPro" id="IPR017441">
    <property type="entry name" value="Protein_kinase_ATP_BS"/>
</dbReference>
<dbReference type="InterPro" id="IPR000719">
    <property type="entry name" value="Prot_kinase_dom"/>
</dbReference>
<keyword evidence="2" id="KW-0723">Serine/threonine-protein kinase</keyword>
<dbReference type="Gene3D" id="3.30.200.20">
    <property type="entry name" value="Phosphorylase Kinase, domain 1"/>
    <property type="match status" value="1"/>
</dbReference>
<feature type="region of interest" description="Disordered" evidence="10">
    <location>
        <begin position="357"/>
        <end position="398"/>
    </location>
</feature>
<keyword evidence="4 9" id="KW-0547">Nucleotide-binding</keyword>
<dbReference type="PANTHER" id="PTHR47634">
    <property type="entry name" value="PROTEIN KINASE DOMAIN-CONTAINING PROTEIN-RELATED"/>
    <property type="match status" value="1"/>
</dbReference>
<protein>
    <recommendedName>
        <fullName evidence="1">non-specific serine/threonine protein kinase</fullName>
        <ecNumber evidence="1">2.7.11.1</ecNumber>
    </recommendedName>
</protein>
<keyword evidence="13" id="KW-1185">Reference proteome</keyword>
<evidence type="ECO:0000259" key="11">
    <source>
        <dbReference type="PROSITE" id="PS50011"/>
    </source>
</evidence>
<keyword evidence="5" id="KW-0418">Kinase</keyword>
<feature type="domain" description="Protein kinase" evidence="11">
    <location>
        <begin position="84"/>
        <end position="398"/>
    </location>
</feature>
<dbReference type="Proteomes" id="UP001219355">
    <property type="component" value="Chromosome 1"/>
</dbReference>
<dbReference type="SMART" id="SM00220">
    <property type="entry name" value="S_TKc"/>
    <property type="match status" value="1"/>
</dbReference>
<organism evidence="12 13">
    <name type="scientific">Emydomyces testavorans</name>
    <dbReference type="NCBI Taxonomy" id="2070801"/>
    <lineage>
        <taxon>Eukaryota</taxon>
        <taxon>Fungi</taxon>
        <taxon>Dikarya</taxon>
        <taxon>Ascomycota</taxon>
        <taxon>Pezizomycotina</taxon>
        <taxon>Eurotiomycetes</taxon>
        <taxon>Eurotiomycetidae</taxon>
        <taxon>Onygenales</taxon>
        <taxon>Nannizziopsiaceae</taxon>
        <taxon>Emydomyces</taxon>
    </lineage>
</organism>
<evidence type="ECO:0000256" key="3">
    <source>
        <dbReference type="ARBA" id="ARBA00022679"/>
    </source>
</evidence>